<protein>
    <submittedName>
        <fullName evidence="3">Uncharacterized protein</fullName>
    </submittedName>
</protein>
<dbReference type="Proteomes" id="UP001497457">
    <property type="component" value="Chromosome 11b"/>
</dbReference>
<dbReference type="InterPro" id="IPR046527">
    <property type="entry name" value="PIR2-like_helical"/>
</dbReference>
<evidence type="ECO:0000259" key="2">
    <source>
        <dbReference type="Pfam" id="PF20235"/>
    </source>
</evidence>
<feature type="domain" description="PIR2-like helical" evidence="2">
    <location>
        <begin position="27"/>
        <end position="147"/>
    </location>
</feature>
<evidence type="ECO:0000313" key="4">
    <source>
        <dbReference type="Proteomes" id="UP001497457"/>
    </source>
</evidence>
<dbReference type="PANTHER" id="PTHR33120:SF42">
    <property type="entry name" value="OS12G0105000 PROTEIN"/>
    <property type="match status" value="1"/>
</dbReference>
<dbReference type="EMBL" id="OZ075121">
    <property type="protein sequence ID" value="CAL4904016.1"/>
    <property type="molecule type" value="Genomic_DNA"/>
</dbReference>
<name>A0ABC8WAV8_9POAL</name>
<dbReference type="PANTHER" id="PTHR33120">
    <property type="entry name" value="EXPRESSED PROTEIN-RELATED"/>
    <property type="match status" value="1"/>
</dbReference>
<dbReference type="InterPro" id="IPR022059">
    <property type="entry name" value="DUF3615"/>
</dbReference>
<feature type="domain" description="DUF3615" evidence="1">
    <location>
        <begin position="539"/>
        <end position="636"/>
    </location>
</feature>
<dbReference type="Pfam" id="PF12274">
    <property type="entry name" value="DUF3615"/>
    <property type="match status" value="1"/>
</dbReference>
<evidence type="ECO:0000259" key="1">
    <source>
        <dbReference type="Pfam" id="PF12274"/>
    </source>
</evidence>
<evidence type="ECO:0000313" key="3">
    <source>
        <dbReference type="EMBL" id="CAL4904016.1"/>
    </source>
</evidence>
<keyword evidence="4" id="KW-1185">Reference proteome</keyword>
<accession>A0ABC8WAV8</accession>
<dbReference type="Pfam" id="PF20235">
    <property type="entry name" value="PIR2-like_helical"/>
    <property type="match status" value="2"/>
</dbReference>
<proteinExistence type="predicted"/>
<reference evidence="3" key="1">
    <citation type="submission" date="2024-10" db="EMBL/GenBank/DDBJ databases">
        <authorList>
            <person name="Ryan C."/>
        </authorList>
    </citation>
    <scope>NUCLEOTIDE SEQUENCE [LARGE SCALE GENOMIC DNA]</scope>
</reference>
<organism evidence="3 4">
    <name type="scientific">Urochloa decumbens</name>
    <dbReference type="NCBI Taxonomy" id="240449"/>
    <lineage>
        <taxon>Eukaryota</taxon>
        <taxon>Viridiplantae</taxon>
        <taxon>Streptophyta</taxon>
        <taxon>Embryophyta</taxon>
        <taxon>Tracheophyta</taxon>
        <taxon>Spermatophyta</taxon>
        <taxon>Magnoliopsida</taxon>
        <taxon>Liliopsida</taxon>
        <taxon>Poales</taxon>
        <taxon>Poaceae</taxon>
        <taxon>PACMAD clade</taxon>
        <taxon>Panicoideae</taxon>
        <taxon>Panicodae</taxon>
        <taxon>Paniceae</taxon>
        <taxon>Melinidinae</taxon>
        <taxon>Urochloa</taxon>
    </lineage>
</organism>
<gene>
    <name evidence="3" type="ORF">URODEC1_LOCUS10878</name>
</gene>
<sequence>MACNHLPVCCCGDSGIDQEDPRQALLDTICGFYVEALDRLPIHDYPNLVHCLFVAGHCYGLLEPVSNIILHAIAHGPSDQGPYKREDITSEFLNKIHNRWYWLRTAESSLDGLTAFLMSWYRYLTSDQAVRYLYLAKADIYFAMDLVEREFHKQCLVEEALPPTFDDDAWILTIKNSLMYAALAAEHPNPDGLVALATETFGADHVDKIAAWLHANQVCKIAVDDIYSSLMYGRTPDSQYLYSLPLSYPDDTVVPIATCQNLNTCIHRCSSLLKGQVGWDPAEHDVSPCDYIKRIEALLVDYINALHLSAISRLSPASAMVLHHGLVVAGYLYGPLEDPVFNILLNAIWYQLHFPACENENCVPSLPMDMICTDRMLRNGFNALTGQVVFLCSKYSMLSGHNALEYLYFTNCNLRVAAELAERAGHHAVSSSDLSTTEAAVKAMKHPRQAAMMAFMTSLTPALEAKLCDLLPAKGHELSSEAIDHISMLLYSHATLPIFKSPPAVMMMHQRALAEITEERRAFKKKQRFLMDVVRPLLDTNYKVDTICAVAKSNVWKQEIYHINFLAMRMDVGDRDQDKRVLFFAQFFPGVYSRRTQWENFNGKNWVRSFCCPVTISAFLGRCFLCEFRRAKIVHPICVGMEYYGRQEAAYLNFMNYVASNPHRVYNYKMESDFVYFDPSINTELAKYLNECARKEEEMTEEEAHEAFLKSIPIG</sequence>
<dbReference type="AlphaFoldDB" id="A0ABC8WAV8"/>
<feature type="domain" description="PIR2-like helical" evidence="2">
    <location>
        <begin position="303"/>
        <end position="421"/>
    </location>
</feature>